<sequence>MVVLHYTAMDSAKAALDRLSAPEAEVSAHYLISEAGEVFSLVAEEKRAWHAGTGQWGMVTDVNSRSIGIEIANTGFAPFPEPQMLALERLLHGIMRRWAIQPERIIGHSDMAPGRKIDPGLRFDWRRLALGGLSVWPDPVSKPFDKTGLVDLLNAFGMTAESDAEILLKAFRLRFRPWASGPLDDLDLAMASDLALRYPVDQLPLTS</sequence>
<dbReference type="CDD" id="cd06583">
    <property type="entry name" value="PGRP"/>
    <property type="match status" value="1"/>
</dbReference>
<evidence type="ECO:0000313" key="7">
    <source>
        <dbReference type="Proteomes" id="UP000261704"/>
    </source>
</evidence>
<dbReference type="GO" id="GO:0009254">
    <property type="term" value="P:peptidoglycan turnover"/>
    <property type="evidence" value="ECO:0007669"/>
    <property type="project" value="TreeGrafter"/>
</dbReference>
<evidence type="ECO:0000256" key="1">
    <source>
        <dbReference type="ARBA" id="ARBA00001561"/>
    </source>
</evidence>
<dbReference type="OrthoDB" id="9794842at2"/>
<keyword evidence="7" id="KW-1185">Reference proteome</keyword>
<dbReference type="Proteomes" id="UP000261704">
    <property type="component" value="Chromosome"/>
</dbReference>
<comment type="catalytic activity">
    <reaction evidence="1">
        <text>Hydrolyzes the link between N-acetylmuramoyl residues and L-amino acid residues in certain cell-wall glycopeptides.</text>
        <dbReference type="EC" id="3.5.1.28"/>
    </reaction>
</comment>
<evidence type="ECO:0000313" key="6">
    <source>
        <dbReference type="EMBL" id="AXX99692.1"/>
    </source>
</evidence>
<dbReference type="GO" id="GO:0009253">
    <property type="term" value="P:peptidoglycan catabolic process"/>
    <property type="evidence" value="ECO:0007669"/>
    <property type="project" value="InterPro"/>
</dbReference>
<accession>A0A347ULG4</accession>
<dbReference type="SUPFAM" id="SSF55846">
    <property type="entry name" value="N-acetylmuramoyl-L-alanine amidase-like"/>
    <property type="match status" value="1"/>
</dbReference>
<feature type="domain" description="N-acetylmuramoyl-L-alanine amidase" evidence="5">
    <location>
        <begin position="1"/>
        <end position="120"/>
    </location>
</feature>
<dbReference type="GO" id="GO:0071555">
    <property type="term" value="P:cell wall organization"/>
    <property type="evidence" value="ECO:0007669"/>
    <property type="project" value="UniProtKB-KW"/>
</dbReference>
<gene>
    <name evidence="6" type="ORF">BAR1_04655</name>
</gene>
<dbReference type="AlphaFoldDB" id="A0A347ULG4"/>
<organism evidence="6 7">
    <name type="scientific">Profundibacter amoris</name>
    <dbReference type="NCBI Taxonomy" id="2171755"/>
    <lineage>
        <taxon>Bacteria</taxon>
        <taxon>Pseudomonadati</taxon>
        <taxon>Pseudomonadota</taxon>
        <taxon>Alphaproteobacteria</taxon>
        <taxon>Rhodobacterales</taxon>
        <taxon>Paracoccaceae</taxon>
        <taxon>Profundibacter</taxon>
    </lineage>
</organism>
<dbReference type="InterPro" id="IPR036505">
    <property type="entry name" value="Amidase/PGRP_sf"/>
</dbReference>
<evidence type="ECO:0000259" key="5">
    <source>
        <dbReference type="SMART" id="SM00644"/>
    </source>
</evidence>
<keyword evidence="4" id="KW-0961">Cell wall biogenesis/degradation</keyword>
<dbReference type="InterPro" id="IPR002502">
    <property type="entry name" value="Amidase_domain"/>
</dbReference>
<protein>
    <recommendedName>
        <fullName evidence="2">N-acetylmuramoyl-L-alanine amidase</fullName>
        <ecNumber evidence="2">3.5.1.28</ecNumber>
    </recommendedName>
</protein>
<dbReference type="EMBL" id="CP032125">
    <property type="protein sequence ID" value="AXX99692.1"/>
    <property type="molecule type" value="Genomic_DNA"/>
</dbReference>
<keyword evidence="3" id="KW-0378">Hydrolase</keyword>
<reference evidence="6" key="1">
    <citation type="submission" date="2018-09" db="EMBL/GenBank/DDBJ databases">
        <title>Profundibacter amoris BAR1 gen. nov., sp. nov., a new member of the Roseobacter clade isolated at Lokis Castle Vent Field on the Arctic Mid-Oceanic Ridge.</title>
        <authorList>
            <person name="Le Moine Bauer S."/>
            <person name="Sjoeberg A.G."/>
            <person name="L'Haridon S."/>
            <person name="Stokke R."/>
            <person name="Roalkvam I."/>
            <person name="Steen I.H."/>
            <person name="Dahle H."/>
        </authorList>
    </citation>
    <scope>NUCLEOTIDE SEQUENCE [LARGE SCALE GENOMIC DNA]</scope>
    <source>
        <strain evidence="6">BAR1</strain>
    </source>
</reference>
<dbReference type="PANTHER" id="PTHR30417:SF1">
    <property type="entry name" value="N-ACETYLMURAMOYL-L-ALANINE AMIDASE AMID"/>
    <property type="match status" value="1"/>
</dbReference>
<dbReference type="GO" id="GO:0008745">
    <property type="term" value="F:N-acetylmuramoyl-L-alanine amidase activity"/>
    <property type="evidence" value="ECO:0007669"/>
    <property type="project" value="UniProtKB-EC"/>
</dbReference>
<evidence type="ECO:0000256" key="3">
    <source>
        <dbReference type="ARBA" id="ARBA00022801"/>
    </source>
</evidence>
<dbReference type="EC" id="3.5.1.28" evidence="2"/>
<dbReference type="RefSeq" id="WP_118944343.1">
    <property type="nucleotide sequence ID" value="NZ_CP032125.1"/>
</dbReference>
<proteinExistence type="predicted"/>
<dbReference type="KEGG" id="pamo:BAR1_04655"/>
<evidence type="ECO:0000256" key="4">
    <source>
        <dbReference type="ARBA" id="ARBA00023316"/>
    </source>
</evidence>
<dbReference type="Gene3D" id="3.40.80.10">
    <property type="entry name" value="Peptidoglycan recognition protein-like"/>
    <property type="match status" value="1"/>
</dbReference>
<dbReference type="SMART" id="SM00644">
    <property type="entry name" value="Ami_2"/>
    <property type="match status" value="1"/>
</dbReference>
<evidence type="ECO:0000256" key="2">
    <source>
        <dbReference type="ARBA" id="ARBA00011901"/>
    </source>
</evidence>
<dbReference type="Pfam" id="PF01510">
    <property type="entry name" value="Amidase_2"/>
    <property type="match status" value="1"/>
</dbReference>
<dbReference type="PANTHER" id="PTHR30417">
    <property type="entry name" value="N-ACETYLMURAMOYL-L-ALANINE AMIDASE AMID"/>
    <property type="match status" value="1"/>
</dbReference>
<name>A0A347ULG4_9RHOB</name>
<dbReference type="InterPro" id="IPR051206">
    <property type="entry name" value="NAMLAA_amidase_2"/>
</dbReference>